<name>A0A150WHS6_BDEBC</name>
<gene>
    <name evidence="1" type="ORF">AZI86_15365</name>
</gene>
<evidence type="ECO:0000313" key="1">
    <source>
        <dbReference type="EMBL" id="KYG63097.1"/>
    </source>
</evidence>
<comment type="caution">
    <text evidence="1">The sequence shown here is derived from an EMBL/GenBank/DDBJ whole genome shotgun (WGS) entry which is preliminary data.</text>
</comment>
<keyword evidence="2" id="KW-1185">Reference proteome</keyword>
<proteinExistence type="predicted"/>
<dbReference type="Proteomes" id="UP000075320">
    <property type="component" value="Unassembled WGS sequence"/>
</dbReference>
<reference evidence="1 2" key="1">
    <citation type="submission" date="2016-03" db="EMBL/GenBank/DDBJ databases">
        <authorList>
            <person name="Ploux O."/>
        </authorList>
    </citation>
    <scope>NUCLEOTIDE SEQUENCE [LARGE SCALE GENOMIC DNA]</scope>
    <source>
        <strain evidence="1 2">R0</strain>
    </source>
</reference>
<dbReference type="OrthoDB" id="5295844at2"/>
<accession>A0A150WHS6</accession>
<dbReference type="EMBL" id="LUKE01000004">
    <property type="protein sequence ID" value="KYG63097.1"/>
    <property type="molecule type" value="Genomic_DNA"/>
</dbReference>
<dbReference type="AlphaFoldDB" id="A0A150WHS6"/>
<organism evidence="1 2">
    <name type="scientific">Bdellovibrio bacteriovorus</name>
    <dbReference type="NCBI Taxonomy" id="959"/>
    <lineage>
        <taxon>Bacteria</taxon>
        <taxon>Pseudomonadati</taxon>
        <taxon>Bdellovibrionota</taxon>
        <taxon>Bdellovibrionia</taxon>
        <taxon>Bdellovibrionales</taxon>
        <taxon>Pseudobdellovibrionaceae</taxon>
        <taxon>Bdellovibrio</taxon>
    </lineage>
</organism>
<evidence type="ECO:0000313" key="2">
    <source>
        <dbReference type="Proteomes" id="UP000075320"/>
    </source>
</evidence>
<dbReference type="RefSeq" id="WP_061836172.1">
    <property type="nucleotide sequence ID" value="NZ_LUKE01000004.1"/>
</dbReference>
<protein>
    <submittedName>
        <fullName evidence="1">Uncharacterized protein</fullName>
    </submittedName>
</protein>
<sequence length="79" mass="9369">MTTESTMKADLRHLSNSDLVLSLKRLAKAERKITHLVLLHIIEVENRKLHLQLGYDRIFSYLTKELGYSEYSAYERRNF</sequence>